<dbReference type="Proteomes" id="UP000199352">
    <property type="component" value="Unassembled WGS sequence"/>
</dbReference>
<sequence>MKIRPLGGRLGCLLMIAFSVIASVVLTLLLNVVL</sequence>
<reference evidence="3" key="1">
    <citation type="submission" date="2016-10" db="EMBL/GenBank/DDBJ databases">
        <authorList>
            <person name="Varghese N."/>
            <person name="Submissions S."/>
        </authorList>
    </citation>
    <scope>NUCLEOTIDE SEQUENCE [LARGE SCALE GENOMIC DNA]</scope>
    <source>
        <strain evidence="3">CGMCC 4.3525</strain>
    </source>
</reference>
<keyword evidence="1" id="KW-1133">Transmembrane helix</keyword>
<keyword evidence="1" id="KW-0812">Transmembrane</keyword>
<keyword evidence="3" id="KW-1185">Reference proteome</keyword>
<dbReference type="STRING" id="402600.SAMN05216188_1239"/>
<feature type="transmembrane region" description="Helical" evidence="1">
    <location>
        <begin position="12"/>
        <end position="33"/>
    </location>
</feature>
<gene>
    <name evidence="2" type="ORF">SAMN05216188_1239</name>
</gene>
<accession>A0A1H9UYI0</accession>
<evidence type="ECO:0000313" key="2">
    <source>
        <dbReference type="EMBL" id="SES14164.1"/>
    </source>
</evidence>
<evidence type="ECO:0000256" key="1">
    <source>
        <dbReference type="SAM" id="Phobius"/>
    </source>
</evidence>
<protein>
    <submittedName>
        <fullName evidence="2">Uncharacterized protein</fullName>
    </submittedName>
</protein>
<organism evidence="2 3">
    <name type="scientific">Lentzea xinjiangensis</name>
    <dbReference type="NCBI Taxonomy" id="402600"/>
    <lineage>
        <taxon>Bacteria</taxon>
        <taxon>Bacillati</taxon>
        <taxon>Actinomycetota</taxon>
        <taxon>Actinomycetes</taxon>
        <taxon>Pseudonocardiales</taxon>
        <taxon>Pseudonocardiaceae</taxon>
        <taxon>Lentzea</taxon>
    </lineage>
</organism>
<proteinExistence type="predicted"/>
<dbReference type="AlphaFoldDB" id="A0A1H9UYI0"/>
<name>A0A1H9UYI0_9PSEU</name>
<keyword evidence="1" id="KW-0472">Membrane</keyword>
<dbReference type="EMBL" id="FOFR01000023">
    <property type="protein sequence ID" value="SES14164.1"/>
    <property type="molecule type" value="Genomic_DNA"/>
</dbReference>
<evidence type="ECO:0000313" key="3">
    <source>
        <dbReference type="Proteomes" id="UP000199352"/>
    </source>
</evidence>